<evidence type="ECO:0000313" key="2">
    <source>
        <dbReference type="EMBL" id="EJW70536.1"/>
    </source>
</evidence>
<comment type="caution">
    <text evidence="2">The sequence shown here is derived from an EMBL/GenBank/DDBJ whole genome shotgun (WGS) entry which is preliminary data.</text>
</comment>
<evidence type="ECO:0000256" key="1">
    <source>
        <dbReference type="SAM" id="MobiDB-lite"/>
    </source>
</evidence>
<reference evidence="3" key="1">
    <citation type="submission" date="2012-08" db="EMBL/GenBank/DDBJ databases">
        <title>The Genome Sequence of Wuchereria bancrofti.</title>
        <authorList>
            <person name="Nutman T.B."/>
            <person name="Fink D.L."/>
            <person name="Russ C."/>
            <person name="Young S."/>
            <person name="Zeng Q."/>
            <person name="Koehrsen M."/>
            <person name="Alvarado L."/>
            <person name="Berlin A."/>
            <person name="Chapman S.B."/>
            <person name="Chen Z."/>
            <person name="Freedman E."/>
            <person name="Gellesch M."/>
            <person name="Goldberg J."/>
            <person name="Griggs A."/>
            <person name="Gujja S."/>
            <person name="Heilman E.R."/>
            <person name="Heiman D."/>
            <person name="Hepburn T."/>
            <person name="Howarth C."/>
            <person name="Jen D."/>
            <person name="Larson L."/>
            <person name="Lewis B."/>
            <person name="Mehta T."/>
            <person name="Park D."/>
            <person name="Pearson M."/>
            <person name="Roberts A."/>
            <person name="Saif S."/>
            <person name="Shea T."/>
            <person name="Shenoy N."/>
            <person name="Sisk P."/>
            <person name="Stolte C."/>
            <person name="Sykes S."/>
            <person name="Walk T."/>
            <person name="White J."/>
            <person name="Yandava C."/>
            <person name="Haas B."/>
            <person name="Henn M.R."/>
            <person name="Nusbaum C."/>
            <person name="Birren B."/>
        </authorList>
    </citation>
    <scope>NUCLEOTIDE SEQUENCE [LARGE SCALE GENOMIC DNA]</scope>
    <source>
        <strain evidence="3">NA</strain>
    </source>
</reference>
<gene>
    <name evidence="2" type="ORF">WUBG_18557</name>
</gene>
<feature type="compositionally biased region" description="Basic and acidic residues" evidence="1">
    <location>
        <begin position="76"/>
        <end position="87"/>
    </location>
</feature>
<protein>
    <submittedName>
        <fullName evidence="2">Uncharacterized protein</fullName>
    </submittedName>
</protein>
<feature type="region of interest" description="Disordered" evidence="1">
    <location>
        <begin position="60"/>
        <end position="87"/>
    </location>
</feature>
<feature type="non-terminal residue" evidence="2">
    <location>
        <position position="87"/>
    </location>
</feature>
<organism evidence="2 3">
    <name type="scientific">Wuchereria bancrofti</name>
    <dbReference type="NCBI Taxonomy" id="6293"/>
    <lineage>
        <taxon>Eukaryota</taxon>
        <taxon>Metazoa</taxon>
        <taxon>Ecdysozoa</taxon>
        <taxon>Nematoda</taxon>
        <taxon>Chromadorea</taxon>
        <taxon>Rhabditida</taxon>
        <taxon>Spirurina</taxon>
        <taxon>Spiruromorpha</taxon>
        <taxon>Filarioidea</taxon>
        <taxon>Onchocercidae</taxon>
        <taxon>Wuchereria</taxon>
    </lineage>
</organism>
<dbReference type="EMBL" id="ADBV01021478">
    <property type="protein sequence ID" value="EJW70536.1"/>
    <property type="molecule type" value="Genomic_DNA"/>
</dbReference>
<dbReference type="Proteomes" id="UP000004810">
    <property type="component" value="Unassembled WGS sequence"/>
</dbReference>
<proteinExistence type="predicted"/>
<name>J9DM71_WUCBA</name>
<feature type="non-terminal residue" evidence="2">
    <location>
        <position position="1"/>
    </location>
</feature>
<accession>J9DM71</accession>
<sequence>KIRKVHGKIKDLSNGDDVIRCTSCYFQHGDSESVDEHDDDDDDESEILKISKLVLRESNKANGCKPKANKQSKRKMCTDSKPKNSAK</sequence>
<evidence type="ECO:0000313" key="3">
    <source>
        <dbReference type="Proteomes" id="UP000004810"/>
    </source>
</evidence>
<dbReference type="AlphaFoldDB" id="J9DM71"/>